<sequence>MPSAQIKMLDKYRVGTWIDYSIVPLQENKMPTVLINRCILSPRKIDGCGVCGLRVGKRIDKTTRVEMPISLCWNLLGFLSSVLSRAAAASNDLSVHELHECSVRQETRSCKAYPRLLASVCFK</sequence>
<dbReference type="AlphaFoldDB" id="A0A8T0TSN5"/>
<evidence type="ECO:0000313" key="2">
    <source>
        <dbReference type="Proteomes" id="UP000823388"/>
    </source>
</evidence>
<protein>
    <submittedName>
        <fullName evidence="1">Uncharacterized protein</fullName>
    </submittedName>
</protein>
<name>A0A8T0TSN5_PANVG</name>
<evidence type="ECO:0000313" key="1">
    <source>
        <dbReference type="EMBL" id="KAG2611983.1"/>
    </source>
</evidence>
<comment type="caution">
    <text evidence="1">The sequence shown here is derived from an EMBL/GenBank/DDBJ whole genome shotgun (WGS) entry which is preliminary data.</text>
</comment>
<dbReference type="Proteomes" id="UP000823388">
    <property type="component" value="Chromosome 4K"/>
</dbReference>
<dbReference type="EMBL" id="CM029043">
    <property type="protein sequence ID" value="KAG2611983.1"/>
    <property type="molecule type" value="Genomic_DNA"/>
</dbReference>
<keyword evidence="2" id="KW-1185">Reference proteome</keyword>
<gene>
    <name evidence="1" type="ORF">PVAP13_4KG252905</name>
</gene>
<organism evidence="1 2">
    <name type="scientific">Panicum virgatum</name>
    <name type="common">Blackwell switchgrass</name>
    <dbReference type="NCBI Taxonomy" id="38727"/>
    <lineage>
        <taxon>Eukaryota</taxon>
        <taxon>Viridiplantae</taxon>
        <taxon>Streptophyta</taxon>
        <taxon>Embryophyta</taxon>
        <taxon>Tracheophyta</taxon>
        <taxon>Spermatophyta</taxon>
        <taxon>Magnoliopsida</taxon>
        <taxon>Liliopsida</taxon>
        <taxon>Poales</taxon>
        <taxon>Poaceae</taxon>
        <taxon>PACMAD clade</taxon>
        <taxon>Panicoideae</taxon>
        <taxon>Panicodae</taxon>
        <taxon>Paniceae</taxon>
        <taxon>Panicinae</taxon>
        <taxon>Panicum</taxon>
        <taxon>Panicum sect. Hiantes</taxon>
    </lineage>
</organism>
<accession>A0A8T0TSN5</accession>
<proteinExistence type="predicted"/>
<reference evidence="1" key="1">
    <citation type="submission" date="2020-05" db="EMBL/GenBank/DDBJ databases">
        <title>WGS assembly of Panicum virgatum.</title>
        <authorList>
            <person name="Lovell J.T."/>
            <person name="Jenkins J."/>
            <person name="Shu S."/>
            <person name="Juenger T.E."/>
            <person name="Schmutz J."/>
        </authorList>
    </citation>
    <scope>NUCLEOTIDE SEQUENCE</scope>
    <source>
        <strain evidence="1">AP13</strain>
    </source>
</reference>